<evidence type="ECO:0000256" key="4">
    <source>
        <dbReference type="ARBA" id="ARBA00011182"/>
    </source>
</evidence>
<evidence type="ECO:0000256" key="3">
    <source>
        <dbReference type="ARBA" id="ARBA00010425"/>
    </source>
</evidence>
<dbReference type="InterPro" id="IPR050186">
    <property type="entry name" value="TPT_transporter"/>
</dbReference>
<dbReference type="InterPro" id="IPR004853">
    <property type="entry name" value="Sugar_P_trans_dom"/>
</dbReference>
<keyword evidence="7 9" id="KW-0472">Membrane</keyword>
<feature type="transmembrane region" description="Helical" evidence="9">
    <location>
        <begin position="255"/>
        <end position="274"/>
    </location>
</feature>
<evidence type="ECO:0000256" key="9">
    <source>
        <dbReference type="SAM" id="Phobius"/>
    </source>
</evidence>
<evidence type="ECO:0000256" key="2">
    <source>
        <dbReference type="ARBA" id="ARBA00004477"/>
    </source>
</evidence>
<dbReference type="EMBL" id="ML978121">
    <property type="protein sequence ID" value="KAF2104265.1"/>
    <property type="molecule type" value="Genomic_DNA"/>
</dbReference>
<comment type="caution">
    <text evidence="11">The sequence shown here is derived from an EMBL/GenBank/DDBJ whole genome shotgun (WGS) entry which is preliminary data.</text>
</comment>
<comment type="subunit">
    <text evidence="4">Homooligomer.</text>
</comment>
<comment type="similarity">
    <text evidence="3">Belongs to the TPT transporter family. SLC35D subfamily.</text>
</comment>
<feature type="transmembrane region" description="Helical" evidence="9">
    <location>
        <begin position="108"/>
        <end position="126"/>
    </location>
</feature>
<evidence type="ECO:0000313" key="12">
    <source>
        <dbReference type="Proteomes" id="UP000799772"/>
    </source>
</evidence>
<reference evidence="11" key="1">
    <citation type="journal article" date="2020" name="Stud. Mycol.">
        <title>101 Dothideomycetes genomes: a test case for predicting lifestyles and emergence of pathogens.</title>
        <authorList>
            <person name="Haridas S."/>
            <person name="Albert R."/>
            <person name="Binder M."/>
            <person name="Bloem J."/>
            <person name="Labutti K."/>
            <person name="Salamov A."/>
            <person name="Andreopoulos B."/>
            <person name="Baker S."/>
            <person name="Barry K."/>
            <person name="Bills G."/>
            <person name="Bluhm B."/>
            <person name="Cannon C."/>
            <person name="Castanera R."/>
            <person name="Culley D."/>
            <person name="Daum C."/>
            <person name="Ezra D."/>
            <person name="Gonzalez J."/>
            <person name="Henrissat B."/>
            <person name="Kuo A."/>
            <person name="Liang C."/>
            <person name="Lipzen A."/>
            <person name="Lutzoni F."/>
            <person name="Magnuson J."/>
            <person name="Mondo S."/>
            <person name="Nolan M."/>
            <person name="Ohm R."/>
            <person name="Pangilinan J."/>
            <person name="Park H.-J."/>
            <person name="Ramirez L."/>
            <person name="Alfaro M."/>
            <person name="Sun H."/>
            <person name="Tritt A."/>
            <person name="Yoshinaga Y."/>
            <person name="Zwiers L.-H."/>
            <person name="Turgeon B."/>
            <person name="Goodwin S."/>
            <person name="Spatafora J."/>
            <person name="Crous P."/>
            <person name="Grigoriev I."/>
        </authorList>
    </citation>
    <scope>NUCLEOTIDE SEQUENCE</scope>
    <source>
        <strain evidence="11">CBS 133067</strain>
    </source>
</reference>
<feature type="transmembrane region" description="Helical" evidence="9">
    <location>
        <begin position="135"/>
        <end position="153"/>
    </location>
</feature>
<evidence type="ECO:0000256" key="6">
    <source>
        <dbReference type="ARBA" id="ARBA00022989"/>
    </source>
</evidence>
<feature type="domain" description="Sugar phosphate transporter" evidence="10">
    <location>
        <begin position="25"/>
        <end position="326"/>
    </location>
</feature>
<gene>
    <name evidence="11" type="ORF">NA57DRAFT_70480</name>
</gene>
<sequence length="373" mass="39516">MAVEFEAPRPQSRLKVTLTILFHSSCAIWSTLVSKSALNSIESPILLLTLQFSVQVVLLTAIGVPLGWIQPIKPLSTWKSILPLTAARMVGILAKTFCLASIDASFYQIARGLLLPFTLLLSLVILRPLPYFPPISLAGAGAVMLGFVAGMATDMRGKLTGGKGLLLGVGSSFTTAVESVVVKKYLSPGKGKDDGMGVWQMVWMSNVMSVFFFIPLLVLSGESNTFFAVIASVSNPIDPSTVGQGAAAPINGVEFLRLASLTGLAGFLLTIATFMQIEVTSPTTHMIVTAARGVAQSALAVVILHEPVTSGRVASMALILSGSALYGWARDRFAHGKGPGTGQAAYKQVPAEEGDPRERIKDEENDEKVKVVG</sequence>
<evidence type="ECO:0000256" key="7">
    <source>
        <dbReference type="ARBA" id="ARBA00023136"/>
    </source>
</evidence>
<dbReference type="OrthoDB" id="5547497at2759"/>
<organism evidence="11 12">
    <name type="scientific">Rhizodiscina lignyota</name>
    <dbReference type="NCBI Taxonomy" id="1504668"/>
    <lineage>
        <taxon>Eukaryota</taxon>
        <taxon>Fungi</taxon>
        <taxon>Dikarya</taxon>
        <taxon>Ascomycota</taxon>
        <taxon>Pezizomycotina</taxon>
        <taxon>Dothideomycetes</taxon>
        <taxon>Pleosporomycetidae</taxon>
        <taxon>Aulographales</taxon>
        <taxon>Rhizodiscinaceae</taxon>
        <taxon>Rhizodiscina</taxon>
    </lineage>
</organism>
<name>A0A9P4IRW9_9PEZI</name>
<protein>
    <submittedName>
        <fullName evidence="11">GDP-fucose transporter-like protein</fullName>
    </submittedName>
</protein>
<dbReference type="Proteomes" id="UP000799772">
    <property type="component" value="Unassembled WGS sequence"/>
</dbReference>
<feature type="transmembrane region" description="Helical" evidence="9">
    <location>
        <begin position="198"/>
        <end position="218"/>
    </location>
</feature>
<feature type="region of interest" description="Disordered" evidence="8">
    <location>
        <begin position="337"/>
        <end position="373"/>
    </location>
</feature>
<dbReference type="GO" id="GO:0005789">
    <property type="term" value="C:endoplasmic reticulum membrane"/>
    <property type="evidence" value="ECO:0007669"/>
    <property type="project" value="UniProtKB-SubCell"/>
</dbReference>
<keyword evidence="6 9" id="KW-1133">Transmembrane helix</keyword>
<feature type="compositionally biased region" description="Basic and acidic residues" evidence="8">
    <location>
        <begin position="354"/>
        <end position="373"/>
    </location>
</feature>
<evidence type="ECO:0000256" key="1">
    <source>
        <dbReference type="ARBA" id="ARBA00003420"/>
    </source>
</evidence>
<dbReference type="AlphaFoldDB" id="A0A9P4IRW9"/>
<keyword evidence="12" id="KW-1185">Reference proteome</keyword>
<feature type="transmembrane region" description="Helical" evidence="9">
    <location>
        <begin position="45"/>
        <end position="69"/>
    </location>
</feature>
<comment type="function">
    <text evidence="1">Involved in the import of GDP-mannose from the cytoplasm into the Golgi lumen.</text>
</comment>
<evidence type="ECO:0000256" key="5">
    <source>
        <dbReference type="ARBA" id="ARBA00022692"/>
    </source>
</evidence>
<keyword evidence="5 9" id="KW-0812">Transmembrane</keyword>
<comment type="subcellular location">
    <subcellularLocation>
        <location evidence="2">Endoplasmic reticulum membrane</location>
        <topology evidence="2">Multi-pass membrane protein</topology>
    </subcellularLocation>
</comment>
<proteinExistence type="inferred from homology"/>
<feature type="transmembrane region" description="Helical" evidence="9">
    <location>
        <begin position="165"/>
        <end position="186"/>
    </location>
</feature>
<dbReference type="Pfam" id="PF03151">
    <property type="entry name" value="TPT"/>
    <property type="match status" value="1"/>
</dbReference>
<feature type="transmembrane region" description="Helical" evidence="9">
    <location>
        <begin position="12"/>
        <end position="33"/>
    </location>
</feature>
<dbReference type="PANTHER" id="PTHR11132">
    <property type="entry name" value="SOLUTE CARRIER FAMILY 35"/>
    <property type="match status" value="1"/>
</dbReference>
<accession>A0A9P4IRW9</accession>
<evidence type="ECO:0000313" key="11">
    <source>
        <dbReference type="EMBL" id="KAF2104265.1"/>
    </source>
</evidence>
<evidence type="ECO:0000256" key="8">
    <source>
        <dbReference type="SAM" id="MobiDB-lite"/>
    </source>
</evidence>
<evidence type="ECO:0000259" key="10">
    <source>
        <dbReference type="Pfam" id="PF03151"/>
    </source>
</evidence>